<dbReference type="CDD" id="cd00495">
    <property type="entry name" value="Ribosomal_L25_TL5_CTC"/>
    <property type="match status" value="1"/>
</dbReference>
<reference evidence="9 10" key="1">
    <citation type="journal article" date="2018" name="Environ. Microbiol.">
        <title>Novel energy conservation strategies and behaviour of Pelotomaculum schinkii driving syntrophic propionate catabolism.</title>
        <authorList>
            <person name="Hidalgo-Ahumada C.A.P."/>
            <person name="Nobu M.K."/>
            <person name="Narihiro T."/>
            <person name="Tamaki H."/>
            <person name="Liu W.T."/>
            <person name="Kamagata Y."/>
            <person name="Stams A.J.M."/>
            <person name="Imachi H."/>
            <person name="Sousa D.Z."/>
        </authorList>
    </citation>
    <scope>NUCLEOTIDE SEQUENCE [LARGE SCALE GENOMIC DNA]</scope>
    <source>
        <strain evidence="9 10">MGP</strain>
    </source>
</reference>
<dbReference type="InterPro" id="IPR001021">
    <property type="entry name" value="Ribosomal_bL25_long"/>
</dbReference>
<keyword evidence="1 5" id="KW-0699">rRNA-binding</keyword>
<dbReference type="AlphaFoldDB" id="A0A4Y7RU85"/>
<feature type="domain" description="Large ribosomal subunit protein bL25 L25" evidence="7">
    <location>
        <begin position="7"/>
        <end position="95"/>
    </location>
</feature>
<feature type="domain" description="Large ribosomal subunit protein bL25 beta" evidence="8">
    <location>
        <begin position="103"/>
        <end position="184"/>
    </location>
</feature>
<dbReference type="InterPro" id="IPR011035">
    <property type="entry name" value="Ribosomal_bL25/Gln-tRNA_synth"/>
</dbReference>
<evidence type="ECO:0000313" key="10">
    <source>
        <dbReference type="Proteomes" id="UP000297597"/>
    </source>
</evidence>
<evidence type="ECO:0000256" key="5">
    <source>
        <dbReference type="HAMAP-Rule" id="MF_01334"/>
    </source>
</evidence>
<feature type="region of interest" description="Disordered" evidence="6">
    <location>
        <begin position="190"/>
        <end position="212"/>
    </location>
</feature>
<evidence type="ECO:0000256" key="2">
    <source>
        <dbReference type="ARBA" id="ARBA00022884"/>
    </source>
</evidence>
<dbReference type="Proteomes" id="UP000297597">
    <property type="component" value="Unassembled WGS sequence"/>
</dbReference>
<dbReference type="OrthoDB" id="9790002at2"/>
<dbReference type="InterPro" id="IPR020056">
    <property type="entry name" value="Rbsml_bL25/Gln-tRNA_synth_N"/>
</dbReference>
<dbReference type="GO" id="GO:0008097">
    <property type="term" value="F:5S rRNA binding"/>
    <property type="evidence" value="ECO:0007669"/>
    <property type="project" value="InterPro"/>
</dbReference>
<dbReference type="InterPro" id="IPR020057">
    <property type="entry name" value="Ribosomal_bL25_b-dom"/>
</dbReference>
<dbReference type="InterPro" id="IPR037121">
    <property type="entry name" value="Ribosomal_bL25_C"/>
</dbReference>
<evidence type="ECO:0000256" key="6">
    <source>
        <dbReference type="SAM" id="MobiDB-lite"/>
    </source>
</evidence>
<dbReference type="HAMAP" id="MF_01334">
    <property type="entry name" value="Ribosomal_bL25_CTC"/>
    <property type="match status" value="1"/>
</dbReference>
<sequence>MESELVGSVRLEKTGGSNHQLREKGLIPAIVYGKNLGSISIAVDGRDLKKILEEAGSNALINMRIKENGKTRKCKVLVKAIQRDPVRRELIHVDFHQISLKDKVHAAVPIHLVGSAPGVDEGGVLNLQLRRAEVECLATKIPDAINVDISSLGIGDAITVADLILPQEVRILEEHRTPVVSVSTAAKAAAETGTAGEAKEEKVTEEAKEEDK</sequence>
<dbReference type="GO" id="GO:0022625">
    <property type="term" value="C:cytosolic large ribosomal subunit"/>
    <property type="evidence" value="ECO:0007669"/>
    <property type="project" value="TreeGrafter"/>
</dbReference>
<keyword evidence="10" id="KW-1185">Reference proteome</keyword>
<evidence type="ECO:0000256" key="1">
    <source>
        <dbReference type="ARBA" id="ARBA00022730"/>
    </source>
</evidence>
<dbReference type="Pfam" id="PF01386">
    <property type="entry name" value="Ribosomal_L25p"/>
    <property type="match status" value="1"/>
</dbReference>
<evidence type="ECO:0000259" key="8">
    <source>
        <dbReference type="Pfam" id="PF14693"/>
    </source>
</evidence>
<evidence type="ECO:0000256" key="3">
    <source>
        <dbReference type="ARBA" id="ARBA00022980"/>
    </source>
</evidence>
<evidence type="ECO:0000259" key="7">
    <source>
        <dbReference type="Pfam" id="PF01386"/>
    </source>
</evidence>
<evidence type="ECO:0000313" key="9">
    <source>
        <dbReference type="EMBL" id="TEB12252.1"/>
    </source>
</evidence>
<comment type="function">
    <text evidence="5">This is one of the proteins that binds to the 5S RNA in the ribosome where it forms part of the central protuberance.</text>
</comment>
<dbReference type="Gene3D" id="2.40.240.10">
    <property type="entry name" value="Ribosomal Protein L25, Chain P"/>
    <property type="match status" value="1"/>
</dbReference>
<dbReference type="PANTHER" id="PTHR33284:SF1">
    <property type="entry name" value="RIBOSOMAL PROTEIN L25_GLN-TRNA SYNTHETASE, ANTI-CODON-BINDING DOMAIN-CONTAINING PROTEIN"/>
    <property type="match status" value="1"/>
</dbReference>
<dbReference type="Pfam" id="PF14693">
    <property type="entry name" value="Ribosomal_TL5_C"/>
    <property type="match status" value="1"/>
</dbReference>
<keyword evidence="4 5" id="KW-0687">Ribonucleoprotein</keyword>
<comment type="caution">
    <text evidence="9">The sequence shown here is derived from an EMBL/GenBank/DDBJ whole genome shotgun (WGS) entry which is preliminary data.</text>
</comment>
<dbReference type="InterPro" id="IPR029751">
    <property type="entry name" value="Ribosomal_L25_dom"/>
</dbReference>
<dbReference type="GO" id="GO:0003735">
    <property type="term" value="F:structural constituent of ribosome"/>
    <property type="evidence" value="ECO:0007669"/>
    <property type="project" value="InterPro"/>
</dbReference>
<dbReference type="NCBIfam" id="TIGR00731">
    <property type="entry name" value="bL25_bact_ctc"/>
    <property type="match status" value="1"/>
</dbReference>
<dbReference type="PANTHER" id="PTHR33284">
    <property type="entry name" value="RIBOSOMAL PROTEIN L25/GLN-TRNA SYNTHETASE, ANTI-CODON-BINDING DOMAIN-CONTAINING PROTEIN"/>
    <property type="match status" value="1"/>
</dbReference>
<dbReference type="SUPFAM" id="SSF50715">
    <property type="entry name" value="Ribosomal protein L25-like"/>
    <property type="match status" value="1"/>
</dbReference>
<dbReference type="GO" id="GO:0006412">
    <property type="term" value="P:translation"/>
    <property type="evidence" value="ECO:0007669"/>
    <property type="project" value="UniProtKB-UniRule"/>
</dbReference>
<dbReference type="Gene3D" id="2.170.120.20">
    <property type="entry name" value="Ribosomal protein L25, beta domain"/>
    <property type="match status" value="1"/>
</dbReference>
<dbReference type="EMBL" id="QFFZ01000008">
    <property type="protein sequence ID" value="TEB12252.1"/>
    <property type="molecule type" value="Genomic_DNA"/>
</dbReference>
<dbReference type="RefSeq" id="WP_134213016.1">
    <property type="nucleotide sequence ID" value="NZ_QFFZ01000008.1"/>
</dbReference>
<name>A0A4Y7RU85_9FIRM</name>
<evidence type="ECO:0000256" key="4">
    <source>
        <dbReference type="ARBA" id="ARBA00023274"/>
    </source>
</evidence>
<comment type="similarity">
    <text evidence="5">Belongs to the bacterial ribosomal protein bL25 family. CTC subfamily.</text>
</comment>
<keyword evidence="3 5" id="KW-0689">Ribosomal protein</keyword>
<gene>
    <name evidence="5 9" type="primary">rplY</name>
    <name evidence="5" type="synonym">ctc</name>
    <name evidence="9" type="ORF">Pmgp_01143</name>
</gene>
<feature type="compositionally biased region" description="Basic and acidic residues" evidence="6">
    <location>
        <begin position="197"/>
        <end position="212"/>
    </location>
</feature>
<protein>
    <recommendedName>
        <fullName evidence="5">Large ribosomal subunit protein bL25</fullName>
    </recommendedName>
    <alternativeName>
        <fullName evidence="5">General stress protein CTC</fullName>
    </alternativeName>
</protein>
<comment type="subunit">
    <text evidence="5">Part of the 50S ribosomal subunit; part of the 5S rRNA/L5/L18/L25 subcomplex. Contacts the 5S rRNA. Binds to the 5S rRNA independently of L5 and L18.</text>
</comment>
<organism evidence="9 10">
    <name type="scientific">Pelotomaculum propionicicum</name>
    <dbReference type="NCBI Taxonomy" id="258475"/>
    <lineage>
        <taxon>Bacteria</taxon>
        <taxon>Bacillati</taxon>
        <taxon>Bacillota</taxon>
        <taxon>Clostridia</taxon>
        <taxon>Eubacteriales</taxon>
        <taxon>Desulfotomaculaceae</taxon>
        <taxon>Pelotomaculum</taxon>
    </lineage>
</organism>
<proteinExistence type="inferred from homology"/>
<accession>A0A4Y7RU85</accession>
<keyword evidence="2 5" id="KW-0694">RNA-binding</keyword>
<dbReference type="InterPro" id="IPR020930">
    <property type="entry name" value="Ribosomal_uL5_bac-type"/>
</dbReference>